<name>A0A0J6XED8_9ACTN</name>
<reference evidence="1 2" key="1">
    <citation type="submission" date="2015-06" db="EMBL/GenBank/DDBJ databases">
        <title>Recapitulation of the evolution of biosynthetic gene clusters reveals hidden chemical diversity on bacterial genomes.</title>
        <authorList>
            <person name="Cruz-Morales P."/>
            <person name="Martinez-Guerrero C."/>
            <person name="Morales-Escalante M.A."/>
            <person name="Yanez-Guerra L.A."/>
            <person name="Kopp J.F."/>
            <person name="Feldmann J."/>
            <person name="Ramos-Aboites H.E."/>
            <person name="Barona-Gomez F."/>
        </authorList>
    </citation>
    <scope>NUCLEOTIDE SEQUENCE [LARGE SCALE GENOMIC DNA]</scope>
    <source>
        <strain evidence="1 2">ATCC 31245</strain>
    </source>
</reference>
<evidence type="ECO:0008006" key="3">
    <source>
        <dbReference type="Google" id="ProtNLM"/>
    </source>
</evidence>
<keyword evidence="2" id="KW-1185">Reference proteome</keyword>
<sequence length="126" mass="13856">MRLADLMGARVIDVTGRDIGHVSDVRLTEAAAPSRRLPGLHVAGIVIATRRRSRLLAYDHRPVDAPWPLTALARRATRHALWAPWTAVTAHRRPPRTGEPGTVTLDQTAASLTPLRDMHAHWNSGT</sequence>
<evidence type="ECO:0000313" key="1">
    <source>
        <dbReference type="EMBL" id="KMO93479.1"/>
    </source>
</evidence>
<gene>
    <name evidence="1" type="ORF">ACS04_34935</name>
</gene>
<evidence type="ECO:0000313" key="2">
    <source>
        <dbReference type="Proteomes" id="UP000035932"/>
    </source>
</evidence>
<dbReference type="PATRIC" id="fig|66430.4.peg.1752"/>
<dbReference type="EMBL" id="LFML01000163">
    <property type="protein sequence ID" value="KMO93479.1"/>
    <property type="molecule type" value="Genomic_DNA"/>
</dbReference>
<dbReference type="RefSeq" id="WP_048480867.1">
    <property type="nucleotide sequence ID" value="NZ_JBIRUD010000003.1"/>
</dbReference>
<dbReference type="STRING" id="66430.ACS04_34935"/>
<dbReference type="Proteomes" id="UP000035932">
    <property type="component" value="Unassembled WGS sequence"/>
</dbReference>
<accession>A0A0J6XED8</accession>
<comment type="caution">
    <text evidence="1">The sequence shown here is derived from an EMBL/GenBank/DDBJ whole genome shotgun (WGS) entry which is preliminary data.</text>
</comment>
<protein>
    <recommendedName>
        <fullName evidence="3">PRC-barrel domain-containing protein</fullName>
    </recommendedName>
</protein>
<proteinExistence type="predicted"/>
<organism evidence="1 2">
    <name type="scientific">Streptomyces roseus</name>
    <dbReference type="NCBI Taxonomy" id="66430"/>
    <lineage>
        <taxon>Bacteria</taxon>
        <taxon>Bacillati</taxon>
        <taxon>Actinomycetota</taxon>
        <taxon>Actinomycetes</taxon>
        <taxon>Kitasatosporales</taxon>
        <taxon>Streptomycetaceae</taxon>
        <taxon>Streptomyces</taxon>
    </lineage>
</organism>
<dbReference type="OrthoDB" id="3430164at2"/>
<dbReference type="AlphaFoldDB" id="A0A0J6XED8"/>